<organism evidence="1">
    <name type="scientific">bioreactor metagenome</name>
    <dbReference type="NCBI Taxonomy" id="1076179"/>
    <lineage>
        <taxon>unclassified sequences</taxon>
        <taxon>metagenomes</taxon>
        <taxon>ecological metagenomes</taxon>
    </lineage>
</organism>
<evidence type="ECO:0000313" key="1">
    <source>
        <dbReference type="EMBL" id="MPM68861.1"/>
    </source>
</evidence>
<sequence length="98" mass="11074">MLAVAAVYDVAKILLGNELVDFERKEVLLLRAVDKAEILRNRVVEDYAANRRIDNLSARFALPFAHQANLDPRLQRDLARLIGHHGLVFRMEGLALAL</sequence>
<accession>A0A645BW67</accession>
<reference evidence="1" key="1">
    <citation type="submission" date="2019-08" db="EMBL/GenBank/DDBJ databases">
        <authorList>
            <person name="Kucharzyk K."/>
            <person name="Murdoch R.W."/>
            <person name="Higgins S."/>
            <person name="Loffler F."/>
        </authorList>
    </citation>
    <scope>NUCLEOTIDE SEQUENCE</scope>
</reference>
<dbReference type="AlphaFoldDB" id="A0A645BW67"/>
<dbReference type="EMBL" id="VSSQ01022504">
    <property type="protein sequence ID" value="MPM68861.1"/>
    <property type="molecule type" value="Genomic_DNA"/>
</dbReference>
<protein>
    <submittedName>
        <fullName evidence="1">Uncharacterized protein</fullName>
    </submittedName>
</protein>
<name>A0A645BW67_9ZZZZ</name>
<comment type="caution">
    <text evidence="1">The sequence shown here is derived from an EMBL/GenBank/DDBJ whole genome shotgun (WGS) entry which is preliminary data.</text>
</comment>
<gene>
    <name evidence="1" type="ORF">SDC9_115796</name>
</gene>
<proteinExistence type="predicted"/>